<comment type="caution">
    <text evidence="1">The sequence shown here is derived from an EMBL/GenBank/DDBJ whole genome shotgun (WGS) entry which is preliminary data.</text>
</comment>
<dbReference type="Proteomes" id="UP000620262">
    <property type="component" value="Unassembled WGS sequence"/>
</dbReference>
<evidence type="ECO:0000313" key="1">
    <source>
        <dbReference type="EMBL" id="MBE1508268.1"/>
    </source>
</evidence>
<sequence>MPDNDLSTKPVDEIGAQLPAMTDEEIFGAMRWLETNSESAAGSDRQEVLARIVLIEEEIERRFPGQVLAPYRDWMKNHPLL</sequence>
<dbReference type="RefSeq" id="WP_192731898.1">
    <property type="nucleotide sequence ID" value="NZ_BAAAVL010000002.1"/>
</dbReference>
<name>A0ABR9IYX0_RHIVS</name>
<evidence type="ECO:0000313" key="2">
    <source>
        <dbReference type="Proteomes" id="UP000620262"/>
    </source>
</evidence>
<dbReference type="EMBL" id="JADBEC010000002">
    <property type="protein sequence ID" value="MBE1508268.1"/>
    <property type="molecule type" value="Genomic_DNA"/>
</dbReference>
<proteinExistence type="predicted"/>
<gene>
    <name evidence="1" type="ORF">H4W29_005513</name>
</gene>
<accession>A0ABR9IYX0</accession>
<reference evidence="1 2" key="1">
    <citation type="submission" date="2020-10" db="EMBL/GenBank/DDBJ databases">
        <title>Sequencing the genomes of 1000 actinobacteria strains.</title>
        <authorList>
            <person name="Klenk H.-P."/>
        </authorList>
    </citation>
    <scope>NUCLEOTIDE SEQUENCE [LARGE SCALE GENOMIC DNA]</scope>
    <source>
        <strain evidence="1 2">DSM 7307</strain>
    </source>
</reference>
<keyword evidence="2" id="KW-1185">Reference proteome</keyword>
<organism evidence="1 2">
    <name type="scientific">Rhizobium viscosum</name>
    <name type="common">Arthrobacter viscosus</name>
    <dbReference type="NCBI Taxonomy" id="1673"/>
    <lineage>
        <taxon>Bacteria</taxon>
        <taxon>Pseudomonadati</taxon>
        <taxon>Pseudomonadota</taxon>
        <taxon>Alphaproteobacteria</taxon>
        <taxon>Hyphomicrobiales</taxon>
        <taxon>Rhizobiaceae</taxon>
        <taxon>Rhizobium/Agrobacterium group</taxon>
        <taxon>Rhizobium</taxon>
    </lineage>
</organism>
<protein>
    <submittedName>
        <fullName evidence="1">Uncharacterized protein</fullName>
    </submittedName>
</protein>